<dbReference type="EMBL" id="LHUR01000022">
    <property type="protein sequence ID" value="KOA19540.1"/>
    <property type="molecule type" value="Genomic_DNA"/>
</dbReference>
<name>A0A0L6Z996_9CLOT</name>
<dbReference type="AlphaFoldDB" id="A0A0L6Z996"/>
<proteinExistence type="predicted"/>
<evidence type="ECO:0008006" key="3">
    <source>
        <dbReference type="Google" id="ProtNLM"/>
    </source>
</evidence>
<evidence type="ECO:0000313" key="2">
    <source>
        <dbReference type="Proteomes" id="UP000037043"/>
    </source>
</evidence>
<reference evidence="2" key="1">
    <citation type="submission" date="2015-08" db="EMBL/GenBank/DDBJ databases">
        <title>Genome sequence of the strict anaerobe Clostridium homopropionicum LuHBu1 (DSM 5847T).</title>
        <authorList>
            <person name="Poehlein A."/>
            <person name="Beck M."/>
            <person name="Schiel-Bengelsdorf B."/>
            <person name="Bengelsdorf F.R."/>
            <person name="Daniel R."/>
            <person name="Duerre P."/>
        </authorList>
    </citation>
    <scope>NUCLEOTIDE SEQUENCE [LARGE SCALE GENOMIC DNA]</scope>
    <source>
        <strain evidence="2">DSM 5847</strain>
    </source>
</reference>
<sequence length="464" mass="50795">MIDLTKTVTVFIGRRGEHYYRNIEFDVSSLLEDKYPSASLNAVYLRPDGIAYPVVTNYADGVLIWSPSATDTSVVGVGRLEIRVTYGEVVGKSVQILTIVEDALVDGIVEPPEPPAQEWLNQVLSALAELDIHETNNLLNLTYNLLNNNYDLLNTTHNLVEETRDHLYTRIGVLLNHMHPIETATAPDMISRRASITFTGIANGNNVVIGTVTYTFVTALGSPTANNVQILIQDTLRNTVKKFAEAIRGIQDDANIAYGTGTDPNPTCTAYWTSQRFSIGEVSVAAGESLFVLERAENETAPIPFTSTATATINPFTRISYLRYIMSGNVSGPTGVNSVRGHFHTVLPINSVVIGGQGGLLYPATYDCHLLTLCRQSDTSEKELDLYISNDEETFTRIARSTPVGADSTNAAQHIHIQMRQGRVPAGYGLYICMGSDGTSTNAYCDLKFTYHLYPATLATNQIL</sequence>
<dbReference type="RefSeq" id="WP_052221191.1">
    <property type="nucleotide sequence ID" value="NZ_LHUR01000022.1"/>
</dbReference>
<accession>A0A0L6Z996</accession>
<keyword evidence="2" id="KW-1185">Reference proteome</keyword>
<dbReference type="Proteomes" id="UP000037043">
    <property type="component" value="Unassembled WGS sequence"/>
</dbReference>
<dbReference type="PATRIC" id="fig|1121318.3.peg.1643"/>
<protein>
    <recommendedName>
        <fullName evidence="3">BppU N-terminal domain-containing protein</fullName>
    </recommendedName>
</protein>
<dbReference type="STRING" id="36844.SAMN04488501_102365"/>
<comment type="caution">
    <text evidence="1">The sequence shown here is derived from an EMBL/GenBank/DDBJ whole genome shotgun (WGS) entry which is preliminary data.</text>
</comment>
<organism evidence="1 2">
    <name type="scientific">Clostridium homopropionicum DSM 5847</name>
    <dbReference type="NCBI Taxonomy" id="1121318"/>
    <lineage>
        <taxon>Bacteria</taxon>
        <taxon>Bacillati</taxon>
        <taxon>Bacillota</taxon>
        <taxon>Clostridia</taxon>
        <taxon>Eubacteriales</taxon>
        <taxon>Clostridiaceae</taxon>
        <taxon>Clostridium</taxon>
    </lineage>
</organism>
<gene>
    <name evidence="1" type="ORF">CLHOM_16290</name>
</gene>
<evidence type="ECO:0000313" key="1">
    <source>
        <dbReference type="EMBL" id="KOA19540.1"/>
    </source>
</evidence>